<dbReference type="AlphaFoldDB" id="A0A3M7RJF0"/>
<comment type="caution">
    <text evidence="1">The sequence shown here is derived from an EMBL/GenBank/DDBJ whole genome shotgun (WGS) entry which is preliminary data.</text>
</comment>
<sequence>MLLFKVLLRNNLGSTSPIKVIRVQVIVENTQKIKEKKVFVKQALKTNFSFFIFYANISEQKKIRKYEFMQIFVLKFTIPMLNKASNNLTLLNIISLFLCFKILKQTNNY</sequence>
<evidence type="ECO:0000313" key="2">
    <source>
        <dbReference type="Proteomes" id="UP000276133"/>
    </source>
</evidence>
<proteinExistence type="predicted"/>
<keyword evidence="2" id="KW-1185">Reference proteome</keyword>
<reference evidence="1 2" key="1">
    <citation type="journal article" date="2018" name="Sci. Rep.">
        <title>Genomic signatures of local adaptation to the degree of environmental predictability in rotifers.</title>
        <authorList>
            <person name="Franch-Gras L."/>
            <person name="Hahn C."/>
            <person name="Garcia-Roger E.M."/>
            <person name="Carmona M.J."/>
            <person name="Serra M."/>
            <person name="Gomez A."/>
        </authorList>
    </citation>
    <scope>NUCLEOTIDE SEQUENCE [LARGE SCALE GENOMIC DNA]</scope>
    <source>
        <strain evidence="1">HYR1</strain>
    </source>
</reference>
<accession>A0A3M7RJF0</accession>
<name>A0A3M7RJF0_BRAPC</name>
<organism evidence="1 2">
    <name type="scientific">Brachionus plicatilis</name>
    <name type="common">Marine rotifer</name>
    <name type="synonym">Brachionus muelleri</name>
    <dbReference type="NCBI Taxonomy" id="10195"/>
    <lineage>
        <taxon>Eukaryota</taxon>
        <taxon>Metazoa</taxon>
        <taxon>Spiralia</taxon>
        <taxon>Gnathifera</taxon>
        <taxon>Rotifera</taxon>
        <taxon>Eurotatoria</taxon>
        <taxon>Monogononta</taxon>
        <taxon>Pseudotrocha</taxon>
        <taxon>Ploima</taxon>
        <taxon>Brachionidae</taxon>
        <taxon>Brachionus</taxon>
    </lineage>
</organism>
<gene>
    <name evidence="1" type="ORF">BpHYR1_039150</name>
</gene>
<dbReference type="Proteomes" id="UP000276133">
    <property type="component" value="Unassembled WGS sequence"/>
</dbReference>
<dbReference type="EMBL" id="REGN01003254">
    <property type="protein sequence ID" value="RNA23599.1"/>
    <property type="molecule type" value="Genomic_DNA"/>
</dbReference>
<evidence type="ECO:0000313" key="1">
    <source>
        <dbReference type="EMBL" id="RNA23599.1"/>
    </source>
</evidence>
<protein>
    <submittedName>
        <fullName evidence="1">Uncharacterized protein</fullName>
    </submittedName>
</protein>